<dbReference type="GO" id="GO:0005524">
    <property type="term" value="F:ATP binding"/>
    <property type="evidence" value="ECO:0007669"/>
    <property type="project" value="UniProtKB-UniRule"/>
</dbReference>
<dbReference type="SUPFAM" id="SSF52540">
    <property type="entry name" value="P-loop containing nucleoside triphosphate hydrolases"/>
    <property type="match status" value="1"/>
</dbReference>
<dbReference type="RefSeq" id="WP_132033707.1">
    <property type="nucleotide sequence ID" value="NZ_SMAI01000012.1"/>
</dbReference>
<dbReference type="Proteomes" id="UP000294664">
    <property type="component" value="Unassembled WGS sequence"/>
</dbReference>
<dbReference type="GO" id="GO:0004798">
    <property type="term" value="F:dTMP kinase activity"/>
    <property type="evidence" value="ECO:0007669"/>
    <property type="project" value="UniProtKB-UniRule"/>
</dbReference>
<dbReference type="GO" id="GO:0005829">
    <property type="term" value="C:cytosol"/>
    <property type="evidence" value="ECO:0007669"/>
    <property type="project" value="TreeGrafter"/>
</dbReference>
<keyword evidence="5 12" id="KW-0545">Nucleotide biosynthesis</keyword>
<reference evidence="14 15" key="1">
    <citation type="submission" date="2019-03" db="EMBL/GenBank/DDBJ databases">
        <title>Genomic Encyclopedia of Type Strains, Phase IV (KMG-IV): sequencing the most valuable type-strain genomes for metagenomic binning, comparative biology and taxonomic classification.</title>
        <authorList>
            <person name="Goeker M."/>
        </authorList>
    </citation>
    <scope>NUCLEOTIDE SEQUENCE [LARGE SCALE GENOMIC DNA]</scope>
    <source>
        <strain evidence="14 15">DSM 9035</strain>
    </source>
</reference>
<dbReference type="OrthoDB" id="9774907at2"/>
<dbReference type="HAMAP" id="MF_00165">
    <property type="entry name" value="Thymidylate_kinase"/>
    <property type="match status" value="1"/>
</dbReference>
<gene>
    <name evidence="12" type="primary">tmk</name>
    <name evidence="14" type="ORF">EDC64_11255</name>
</gene>
<evidence type="ECO:0000313" key="14">
    <source>
        <dbReference type="EMBL" id="TCT02622.1"/>
    </source>
</evidence>
<keyword evidence="15" id="KW-1185">Reference proteome</keyword>
<evidence type="ECO:0000259" key="13">
    <source>
        <dbReference type="Pfam" id="PF02223"/>
    </source>
</evidence>
<dbReference type="PROSITE" id="PS01331">
    <property type="entry name" value="THYMIDYLATE_KINASE"/>
    <property type="match status" value="1"/>
</dbReference>
<keyword evidence="4 12" id="KW-0808">Transferase</keyword>
<dbReference type="InterPro" id="IPR018094">
    <property type="entry name" value="Thymidylate_kinase"/>
</dbReference>
<dbReference type="PANTHER" id="PTHR10344:SF4">
    <property type="entry name" value="UMP-CMP KINASE 2, MITOCHONDRIAL"/>
    <property type="match status" value="1"/>
</dbReference>
<feature type="domain" description="Thymidylate kinase-like" evidence="13">
    <location>
        <begin position="11"/>
        <end position="202"/>
    </location>
</feature>
<dbReference type="InterPro" id="IPR027417">
    <property type="entry name" value="P-loop_NTPase"/>
</dbReference>
<evidence type="ECO:0000256" key="12">
    <source>
        <dbReference type="HAMAP-Rule" id="MF_00165"/>
    </source>
</evidence>
<evidence type="ECO:0000256" key="4">
    <source>
        <dbReference type="ARBA" id="ARBA00022679"/>
    </source>
</evidence>
<accession>A0A4R3LQB4</accession>
<dbReference type="GO" id="GO:0006233">
    <property type="term" value="P:dTDP biosynthetic process"/>
    <property type="evidence" value="ECO:0007669"/>
    <property type="project" value="InterPro"/>
</dbReference>
<comment type="similarity">
    <text evidence="1 12">Belongs to the thymidylate kinase family.</text>
</comment>
<dbReference type="CDD" id="cd01672">
    <property type="entry name" value="TMPK"/>
    <property type="match status" value="1"/>
</dbReference>
<evidence type="ECO:0000256" key="8">
    <source>
        <dbReference type="ARBA" id="ARBA00022840"/>
    </source>
</evidence>
<keyword evidence="7 12" id="KW-0418">Kinase</keyword>
<evidence type="ECO:0000256" key="6">
    <source>
        <dbReference type="ARBA" id="ARBA00022741"/>
    </source>
</evidence>
<dbReference type="PANTHER" id="PTHR10344">
    <property type="entry name" value="THYMIDYLATE KINASE"/>
    <property type="match status" value="1"/>
</dbReference>
<evidence type="ECO:0000313" key="15">
    <source>
        <dbReference type="Proteomes" id="UP000294664"/>
    </source>
</evidence>
<dbReference type="GO" id="GO:0006235">
    <property type="term" value="P:dTTP biosynthetic process"/>
    <property type="evidence" value="ECO:0007669"/>
    <property type="project" value="UniProtKB-UniRule"/>
</dbReference>
<dbReference type="InterPro" id="IPR039430">
    <property type="entry name" value="Thymidylate_kin-like_dom"/>
</dbReference>
<evidence type="ECO:0000256" key="10">
    <source>
        <dbReference type="ARBA" id="ARBA00048743"/>
    </source>
</evidence>
<evidence type="ECO:0000256" key="7">
    <source>
        <dbReference type="ARBA" id="ARBA00022777"/>
    </source>
</evidence>
<evidence type="ECO:0000256" key="5">
    <source>
        <dbReference type="ARBA" id="ARBA00022727"/>
    </source>
</evidence>
<dbReference type="InterPro" id="IPR018095">
    <property type="entry name" value="Thymidylate_kin_CS"/>
</dbReference>
<comment type="caution">
    <text evidence="14">The sequence shown here is derived from an EMBL/GenBank/DDBJ whole genome shotgun (WGS) entry which is preliminary data.</text>
</comment>
<evidence type="ECO:0000256" key="1">
    <source>
        <dbReference type="ARBA" id="ARBA00009776"/>
    </source>
</evidence>
<organism evidence="14 15">
    <name type="scientific">Aquabacter spiritensis</name>
    <dbReference type="NCBI Taxonomy" id="933073"/>
    <lineage>
        <taxon>Bacteria</taxon>
        <taxon>Pseudomonadati</taxon>
        <taxon>Pseudomonadota</taxon>
        <taxon>Alphaproteobacteria</taxon>
        <taxon>Hyphomicrobiales</taxon>
        <taxon>Xanthobacteraceae</taxon>
        <taxon>Aquabacter</taxon>
    </lineage>
</organism>
<feature type="binding site" evidence="12">
    <location>
        <begin position="13"/>
        <end position="20"/>
    </location>
    <ligand>
        <name>ATP</name>
        <dbReference type="ChEBI" id="CHEBI:30616"/>
    </ligand>
</feature>
<evidence type="ECO:0000256" key="9">
    <source>
        <dbReference type="ARBA" id="ARBA00029962"/>
    </source>
</evidence>
<sequence length="221" mass="23438">MTPPRGRFITLEGGEGSGKSTQARLLAEALSRRGLDVVRTREPGGSEGAELVRQILLSGAAEPFGTDVEALLFAAARGDHVDQLILPALATGHWVICDRFVDSTRVYQGAVGKVDIRLLRALERVVASAAVPDLTLILDLPPEVGLARAAVRGRGAVADRFEREGIAFHTAVREAFLAIAQTDPVRCKVIDASGEAETVAERVWDEVEGRLGAALSPAGAR</sequence>
<dbReference type="Pfam" id="PF02223">
    <property type="entry name" value="Thymidylate_kin"/>
    <property type="match status" value="1"/>
</dbReference>
<proteinExistence type="inferred from homology"/>
<dbReference type="EC" id="2.7.4.9" evidence="2 12"/>
<evidence type="ECO:0000256" key="2">
    <source>
        <dbReference type="ARBA" id="ARBA00012980"/>
    </source>
</evidence>
<keyword evidence="6 12" id="KW-0547">Nucleotide-binding</keyword>
<keyword evidence="8 12" id="KW-0067">ATP-binding</keyword>
<name>A0A4R3LQB4_9HYPH</name>
<comment type="catalytic activity">
    <reaction evidence="10 12">
        <text>dTMP + ATP = dTDP + ADP</text>
        <dbReference type="Rhea" id="RHEA:13517"/>
        <dbReference type="ChEBI" id="CHEBI:30616"/>
        <dbReference type="ChEBI" id="CHEBI:58369"/>
        <dbReference type="ChEBI" id="CHEBI:63528"/>
        <dbReference type="ChEBI" id="CHEBI:456216"/>
        <dbReference type="EC" id="2.7.4.9"/>
    </reaction>
</comment>
<dbReference type="FunFam" id="3.40.50.300:FF:000225">
    <property type="entry name" value="Thymidylate kinase"/>
    <property type="match status" value="1"/>
</dbReference>
<dbReference type="AlphaFoldDB" id="A0A4R3LQB4"/>
<evidence type="ECO:0000256" key="3">
    <source>
        <dbReference type="ARBA" id="ARBA00017144"/>
    </source>
</evidence>
<dbReference type="EMBL" id="SMAI01000012">
    <property type="protein sequence ID" value="TCT02622.1"/>
    <property type="molecule type" value="Genomic_DNA"/>
</dbReference>
<dbReference type="NCBIfam" id="TIGR00041">
    <property type="entry name" value="DTMP_kinase"/>
    <property type="match status" value="1"/>
</dbReference>
<evidence type="ECO:0000256" key="11">
    <source>
        <dbReference type="ARBA" id="ARBA00057735"/>
    </source>
</evidence>
<dbReference type="GO" id="GO:0006227">
    <property type="term" value="P:dUDP biosynthetic process"/>
    <property type="evidence" value="ECO:0007669"/>
    <property type="project" value="TreeGrafter"/>
</dbReference>
<comment type="function">
    <text evidence="11 12">Phosphorylation of dTMP to form dTDP in both de novo and salvage pathways of dTTP synthesis.</text>
</comment>
<protein>
    <recommendedName>
        <fullName evidence="3 12">Thymidylate kinase</fullName>
        <ecNumber evidence="2 12">2.7.4.9</ecNumber>
    </recommendedName>
    <alternativeName>
        <fullName evidence="9 12">dTMP kinase</fullName>
    </alternativeName>
</protein>
<dbReference type="Gene3D" id="3.40.50.300">
    <property type="entry name" value="P-loop containing nucleotide triphosphate hydrolases"/>
    <property type="match status" value="1"/>
</dbReference>